<dbReference type="InterPro" id="IPR003959">
    <property type="entry name" value="ATPase_AAA_core"/>
</dbReference>
<dbReference type="PhylomeDB" id="B3RJ40"/>
<dbReference type="GO" id="GO:0006508">
    <property type="term" value="P:proteolysis"/>
    <property type="evidence" value="ECO:0007669"/>
    <property type="project" value="UniProtKB-KW"/>
</dbReference>
<evidence type="ECO:0000256" key="9">
    <source>
        <dbReference type="ARBA" id="ARBA00022741"/>
    </source>
</evidence>
<evidence type="ECO:0000256" key="15">
    <source>
        <dbReference type="ARBA" id="ARBA00023049"/>
    </source>
</evidence>
<accession>B3RJ40</accession>
<keyword evidence="6" id="KW-0645">Protease</keyword>
<sequence length="458" mass="51147">FSKVAGMQEAKQEISEFVQYLKSPQKFKELGARIPKGALLTGPPGTGKTLLAKAVANESQVPFLSMAGSDFVEVFAGVGAARVRDLFKQARGRSPCIIYVDEVDAIGRARRSRHDSIPIFYTENTLNQLLVEMDGMQSLDGVIVLASTNRVDILDEALLRPGRFDRTITIDLPTMSERIDIFKLYLSNYVLKKKPDHYAQRLAELTPGKSGADIANICNEAALHAARSSESSVDKKNFDYAIERVIVGMAKKSASISPHERKVIAFHEAGHALTSWLLEHTDPLLKVSIAPRTKSALGYTQSLPSDRKLYSREQIFDIMCTTLGGRAAEMLKFKTITTGAEDDLKKVTDLAYKQIVECGMNDTIGHLSFRIKKPGEWGKKPYSDKLAHIIDTEVSQLIRRAYIRTEEILTDNMDKLEKLANKLLKDEVLHQEDIVKVIGPPSYPYKIRDRSLSEDQFS</sequence>
<comment type="similarity">
    <text evidence="5">In the N-terminal section; belongs to the AAA ATPase family.</text>
</comment>
<dbReference type="InterPro" id="IPR027417">
    <property type="entry name" value="P-loop_NTPase"/>
</dbReference>
<dbReference type="InterPro" id="IPR050928">
    <property type="entry name" value="ATP-dep_Zn_Metalloprotease"/>
</dbReference>
<evidence type="ECO:0000256" key="12">
    <source>
        <dbReference type="ARBA" id="ARBA00022840"/>
    </source>
</evidence>
<reference evidence="18 19" key="1">
    <citation type="journal article" date="2008" name="Nature">
        <title>The Trichoplax genome and the nature of placozoans.</title>
        <authorList>
            <person name="Srivastava M."/>
            <person name="Begovic E."/>
            <person name="Chapman J."/>
            <person name="Putnam N.H."/>
            <person name="Hellsten U."/>
            <person name="Kawashima T."/>
            <person name="Kuo A."/>
            <person name="Mitros T."/>
            <person name="Salamov A."/>
            <person name="Carpenter M.L."/>
            <person name="Signorovitch A.Y."/>
            <person name="Moreno M.A."/>
            <person name="Kamm K."/>
            <person name="Grimwood J."/>
            <person name="Schmutz J."/>
            <person name="Shapiro H."/>
            <person name="Grigoriev I.V."/>
            <person name="Buss L.W."/>
            <person name="Schierwater B."/>
            <person name="Dellaporta S.L."/>
            <person name="Rokhsar D.S."/>
        </authorList>
    </citation>
    <scope>NUCLEOTIDE SEQUENCE [LARGE SCALE GENOMIC DNA]</scope>
    <source>
        <strain evidence="18 19">Grell-BS-1999</strain>
    </source>
</reference>
<comment type="subcellular location">
    <subcellularLocation>
        <location evidence="2">Membrane</location>
        <topology evidence="2">Multi-pass membrane protein</topology>
    </subcellularLocation>
    <subcellularLocation>
        <location evidence="3">Mitochondrion</location>
    </subcellularLocation>
</comment>
<dbReference type="SMART" id="SM00382">
    <property type="entry name" value="AAA"/>
    <property type="match status" value="1"/>
</dbReference>
<dbReference type="Pfam" id="PF01434">
    <property type="entry name" value="Peptidase_M41"/>
    <property type="match status" value="1"/>
</dbReference>
<keyword evidence="8" id="KW-0479">Metal-binding</keyword>
<dbReference type="GO" id="GO:0004176">
    <property type="term" value="F:ATP-dependent peptidase activity"/>
    <property type="evidence" value="ECO:0007669"/>
    <property type="project" value="InterPro"/>
</dbReference>
<protein>
    <recommendedName>
        <fullName evidence="17">AAA+ ATPase domain-containing protein</fullName>
    </recommendedName>
</protein>
<dbReference type="STRING" id="10228.B3RJ40"/>
<dbReference type="AlphaFoldDB" id="B3RJ40"/>
<dbReference type="InterPro" id="IPR041569">
    <property type="entry name" value="AAA_lid_3"/>
</dbReference>
<dbReference type="GO" id="GO:0005739">
    <property type="term" value="C:mitochondrion"/>
    <property type="evidence" value="ECO:0007669"/>
    <property type="project" value="UniProtKB-SubCell"/>
</dbReference>
<dbReference type="GO" id="GO:0046872">
    <property type="term" value="F:metal ion binding"/>
    <property type="evidence" value="ECO:0007669"/>
    <property type="project" value="UniProtKB-KW"/>
</dbReference>
<dbReference type="Gene3D" id="1.10.8.60">
    <property type="match status" value="1"/>
</dbReference>
<keyword evidence="13" id="KW-0809">Transit peptide</keyword>
<dbReference type="EMBL" id="DS985241">
    <property type="protein sequence ID" value="EDV29797.1"/>
    <property type="molecule type" value="Genomic_DNA"/>
</dbReference>
<keyword evidence="14" id="KW-1133">Transmembrane helix</keyword>
<dbReference type="MEROPS" id="M41.A12"/>
<dbReference type="FunFam" id="1.10.8.60:FF:000033">
    <property type="entry name" value="paraplegin isoform X1"/>
    <property type="match status" value="1"/>
</dbReference>
<evidence type="ECO:0000256" key="11">
    <source>
        <dbReference type="ARBA" id="ARBA00022833"/>
    </source>
</evidence>
<evidence type="ECO:0000256" key="3">
    <source>
        <dbReference type="ARBA" id="ARBA00004173"/>
    </source>
</evidence>
<keyword evidence="15" id="KW-0482">Metalloprotease</keyword>
<dbReference type="GO" id="GO:0004222">
    <property type="term" value="F:metalloendopeptidase activity"/>
    <property type="evidence" value="ECO:0007669"/>
    <property type="project" value="InterPro"/>
</dbReference>
<name>B3RJ40_TRIAD</name>
<dbReference type="Proteomes" id="UP000009022">
    <property type="component" value="Unassembled WGS sequence"/>
</dbReference>
<evidence type="ECO:0000256" key="2">
    <source>
        <dbReference type="ARBA" id="ARBA00004141"/>
    </source>
</evidence>
<evidence type="ECO:0000256" key="16">
    <source>
        <dbReference type="ARBA" id="ARBA00023136"/>
    </source>
</evidence>
<dbReference type="CTD" id="6749473"/>
<evidence type="ECO:0000256" key="7">
    <source>
        <dbReference type="ARBA" id="ARBA00022692"/>
    </source>
</evidence>
<evidence type="ECO:0000256" key="5">
    <source>
        <dbReference type="ARBA" id="ARBA00010550"/>
    </source>
</evidence>
<dbReference type="PANTHER" id="PTHR43655:SF8">
    <property type="entry name" value="PARAPLEGIN"/>
    <property type="match status" value="1"/>
</dbReference>
<comment type="similarity">
    <text evidence="4">In the C-terminal section; belongs to the peptidase M41 family.</text>
</comment>
<dbReference type="InterPro" id="IPR003593">
    <property type="entry name" value="AAA+_ATPase"/>
</dbReference>
<evidence type="ECO:0000256" key="6">
    <source>
        <dbReference type="ARBA" id="ARBA00022670"/>
    </source>
</evidence>
<dbReference type="FunCoup" id="B3RJ40">
    <property type="interactions" value="1074"/>
</dbReference>
<evidence type="ECO:0000256" key="13">
    <source>
        <dbReference type="ARBA" id="ARBA00022946"/>
    </source>
</evidence>
<dbReference type="InterPro" id="IPR000642">
    <property type="entry name" value="Peptidase_M41"/>
</dbReference>
<dbReference type="OMA" id="HMEYDQT"/>
<dbReference type="eggNOG" id="KOG0731">
    <property type="taxonomic scope" value="Eukaryota"/>
</dbReference>
<dbReference type="GO" id="GO:0005524">
    <property type="term" value="F:ATP binding"/>
    <property type="evidence" value="ECO:0007669"/>
    <property type="project" value="UniProtKB-KW"/>
</dbReference>
<keyword evidence="19" id="KW-1185">Reference proteome</keyword>
<dbReference type="Gene3D" id="1.20.58.760">
    <property type="entry name" value="Peptidase M41"/>
    <property type="match status" value="1"/>
</dbReference>
<feature type="domain" description="AAA+ ATPase" evidence="17">
    <location>
        <begin position="34"/>
        <end position="174"/>
    </location>
</feature>
<evidence type="ECO:0000256" key="1">
    <source>
        <dbReference type="ARBA" id="ARBA00001947"/>
    </source>
</evidence>
<evidence type="ECO:0000313" key="18">
    <source>
        <dbReference type="EMBL" id="EDV29797.1"/>
    </source>
</evidence>
<dbReference type="Pfam" id="PF17862">
    <property type="entry name" value="AAA_lid_3"/>
    <property type="match status" value="1"/>
</dbReference>
<dbReference type="HOGENOM" id="CLU_000688_16_0_1"/>
<dbReference type="GO" id="GO:0016020">
    <property type="term" value="C:membrane"/>
    <property type="evidence" value="ECO:0007669"/>
    <property type="project" value="UniProtKB-SubCell"/>
</dbReference>
<dbReference type="InterPro" id="IPR037219">
    <property type="entry name" value="Peptidase_M41-like"/>
</dbReference>
<keyword evidence="12" id="KW-0067">ATP-binding</keyword>
<dbReference type="Gene3D" id="3.40.50.300">
    <property type="entry name" value="P-loop containing nucleotide triphosphate hydrolases"/>
    <property type="match status" value="1"/>
</dbReference>
<keyword evidence="9" id="KW-0547">Nucleotide-binding</keyword>
<dbReference type="CDD" id="cd19501">
    <property type="entry name" value="RecA-like_FtsH"/>
    <property type="match status" value="1"/>
</dbReference>
<organism evidence="18 19">
    <name type="scientific">Trichoplax adhaerens</name>
    <name type="common">Trichoplax reptans</name>
    <dbReference type="NCBI Taxonomy" id="10228"/>
    <lineage>
        <taxon>Eukaryota</taxon>
        <taxon>Metazoa</taxon>
        <taxon>Placozoa</taxon>
        <taxon>Uniplacotomia</taxon>
        <taxon>Trichoplacea</taxon>
        <taxon>Trichoplacidae</taxon>
        <taxon>Trichoplax</taxon>
    </lineage>
</organism>
<evidence type="ECO:0000313" key="19">
    <source>
        <dbReference type="Proteomes" id="UP000009022"/>
    </source>
</evidence>
<evidence type="ECO:0000256" key="14">
    <source>
        <dbReference type="ARBA" id="ARBA00022989"/>
    </source>
</evidence>
<dbReference type="PANTHER" id="PTHR43655">
    <property type="entry name" value="ATP-DEPENDENT PROTEASE"/>
    <property type="match status" value="1"/>
</dbReference>
<proteinExistence type="inferred from homology"/>
<dbReference type="OrthoDB" id="1413014at2759"/>
<evidence type="ECO:0000256" key="4">
    <source>
        <dbReference type="ARBA" id="ARBA00010044"/>
    </source>
</evidence>
<comment type="cofactor">
    <cofactor evidence="1">
        <name>Zn(2+)</name>
        <dbReference type="ChEBI" id="CHEBI:29105"/>
    </cofactor>
</comment>
<gene>
    <name evidence="18" type="ORF">TRIADDRAFT_20129</name>
</gene>
<evidence type="ECO:0000256" key="10">
    <source>
        <dbReference type="ARBA" id="ARBA00022801"/>
    </source>
</evidence>
<dbReference type="FunFam" id="1.20.58.760:FF:000003">
    <property type="entry name" value="AFG3-like AAA ATPase 2"/>
    <property type="match status" value="1"/>
</dbReference>
<dbReference type="SUPFAM" id="SSF52540">
    <property type="entry name" value="P-loop containing nucleoside triphosphate hydrolases"/>
    <property type="match status" value="1"/>
</dbReference>
<feature type="non-terminal residue" evidence="18">
    <location>
        <position position="1"/>
    </location>
</feature>
<keyword evidence="11" id="KW-0862">Zinc</keyword>
<dbReference type="KEGG" id="tad:TRIADDRAFT_20129"/>
<dbReference type="InParanoid" id="B3RJ40"/>
<dbReference type="Pfam" id="PF00004">
    <property type="entry name" value="AAA"/>
    <property type="match status" value="1"/>
</dbReference>
<dbReference type="GeneID" id="6749473"/>
<dbReference type="SUPFAM" id="SSF140990">
    <property type="entry name" value="FtsH protease domain-like"/>
    <property type="match status" value="1"/>
</dbReference>
<keyword evidence="10" id="KW-0378">Hydrolase</keyword>
<dbReference type="GO" id="GO:0016887">
    <property type="term" value="F:ATP hydrolysis activity"/>
    <property type="evidence" value="ECO:0007669"/>
    <property type="project" value="InterPro"/>
</dbReference>
<dbReference type="RefSeq" id="XP_002108999.1">
    <property type="nucleotide sequence ID" value="XM_002108963.1"/>
</dbReference>
<evidence type="ECO:0000256" key="8">
    <source>
        <dbReference type="ARBA" id="ARBA00022723"/>
    </source>
</evidence>
<dbReference type="FunFam" id="3.40.50.300:FF:000277">
    <property type="entry name" value="ATP-dependent zinc metalloprotease FtsH"/>
    <property type="match status" value="1"/>
</dbReference>
<evidence type="ECO:0000259" key="17">
    <source>
        <dbReference type="SMART" id="SM00382"/>
    </source>
</evidence>
<keyword evidence="16" id="KW-0472">Membrane</keyword>
<keyword evidence="7" id="KW-0812">Transmembrane</keyword>